<sequence>MVFGTSAGFQFDTTLRREQRRCVPDKIRRAAEHATKNSTFAVDAGKLLLGSATRQRASSIQIILGNVARSAENSLRNVAVARSTLVARSPVCARDSKTRAAIFFTVTNLPIHQFTTDDDERPTLVPRRD</sequence>
<dbReference type="Proteomes" id="UP001367676">
    <property type="component" value="Unassembled WGS sequence"/>
</dbReference>
<dbReference type="EMBL" id="JBBCAQ010000004">
    <property type="protein sequence ID" value="KAK7604324.1"/>
    <property type="molecule type" value="Genomic_DNA"/>
</dbReference>
<organism evidence="1 2">
    <name type="scientific">Parthenolecanium corni</name>
    <dbReference type="NCBI Taxonomy" id="536013"/>
    <lineage>
        <taxon>Eukaryota</taxon>
        <taxon>Metazoa</taxon>
        <taxon>Ecdysozoa</taxon>
        <taxon>Arthropoda</taxon>
        <taxon>Hexapoda</taxon>
        <taxon>Insecta</taxon>
        <taxon>Pterygota</taxon>
        <taxon>Neoptera</taxon>
        <taxon>Paraneoptera</taxon>
        <taxon>Hemiptera</taxon>
        <taxon>Sternorrhyncha</taxon>
        <taxon>Coccoidea</taxon>
        <taxon>Coccidae</taxon>
        <taxon>Parthenolecanium</taxon>
    </lineage>
</organism>
<gene>
    <name evidence="1" type="ORF">V9T40_004597</name>
</gene>
<keyword evidence="2" id="KW-1185">Reference proteome</keyword>
<name>A0AAN9YAK3_9HEMI</name>
<evidence type="ECO:0000313" key="2">
    <source>
        <dbReference type="Proteomes" id="UP001367676"/>
    </source>
</evidence>
<reference evidence="1 2" key="1">
    <citation type="submission" date="2024-03" db="EMBL/GenBank/DDBJ databases">
        <title>Adaptation during the transition from Ophiocordyceps entomopathogen to insect associate is accompanied by gene loss and intensified selection.</title>
        <authorList>
            <person name="Ward C.M."/>
            <person name="Onetto C.A."/>
            <person name="Borneman A.R."/>
        </authorList>
    </citation>
    <scope>NUCLEOTIDE SEQUENCE [LARGE SCALE GENOMIC DNA]</scope>
    <source>
        <strain evidence="1">AWRI1</strain>
        <tissue evidence="1">Single Adult Female</tissue>
    </source>
</reference>
<dbReference type="AlphaFoldDB" id="A0AAN9YAK3"/>
<accession>A0AAN9YAK3</accession>
<evidence type="ECO:0000313" key="1">
    <source>
        <dbReference type="EMBL" id="KAK7604324.1"/>
    </source>
</evidence>
<comment type="caution">
    <text evidence="1">The sequence shown here is derived from an EMBL/GenBank/DDBJ whole genome shotgun (WGS) entry which is preliminary data.</text>
</comment>
<proteinExistence type="predicted"/>
<protein>
    <submittedName>
        <fullName evidence="1">Uncharacterized protein</fullName>
    </submittedName>
</protein>